<dbReference type="AlphaFoldDB" id="A0A0F9S8U2"/>
<sequence>MANDKEFSKGFTLYKALNDGNGAASQWNLSSGKDCVFLEMTNQKGKDNKGNARFSWDNKIIFKLGDADIGEILSVLTGLQNSVGPFDFSTKKHKGLFHSNQSGNAILYFGKDKNERYRIYLSVKKNGEKSVVQHTISKGEACVLGILLRRAIEVMYRWY</sequence>
<dbReference type="EMBL" id="LAZR01000750">
    <property type="protein sequence ID" value="KKN58707.1"/>
    <property type="molecule type" value="Genomic_DNA"/>
</dbReference>
<dbReference type="Gene3D" id="2.30.31.10">
    <property type="entry name" value="Transcriptional Coactivator Pc4, Chain A"/>
    <property type="match status" value="1"/>
</dbReference>
<dbReference type="GO" id="GO:0003677">
    <property type="term" value="F:DNA binding"/>
    <property type="evidence" value="ECO:0007669"/>
    <property type="project" value="InterPro"/>
</dbReference>
<organism evidence="1">
    <name type="scientific">marine sediment metagenome</name>
    <dbReference type="NCBI Taxonomy" id="412755"/>
    <lineage>
        <taxon>unclassified sequences</taxon>
        <taxon>metagenomes</taxon>
        <taxon>ecological metagenomes</taxon>
    </lineage>
</organism>
<name>A0A0F9S8U2_9ZZZZ</name>
<dbReference type="InterPro" id="IPR009044">
    <property type="entry name" value="ssDNA-bd_transcriptional_reg"/>
</dbReference>
<comment type="caution">
    <text evidence="1">The sequence shown here is derived from an EMBL/GenBank/DDBJ whole genome shotgun (WGS) entry which is preliminary data.</text>
</comment>
<dbReference type="GO" id="GO:0006355">
    <property type="term" value="P:regulation of DNA-templated transcription"/>
    <property type="evidence" value="ECO:0007669"/>
    <property type="project" value="InterPro"/>
</dbReference>
<reference evidence="1" key="1">
    <citation type="journal article" date="2015" name="Nature">
        <title>Complex archaea that bridge the gap between prokaryotes and eukaryotes.</title>
        <authorList>
            <person name="Spang A."/>
            <person name="Saw J.H."/>
            <person name="Jorgensen S.L."/>
            <person name="Zaremba-Niedzwiedzka K."/>
            <person name="Martijn J."/>
            <person name="Lind A.E."/>
            <person name="van Eijk R."/>
            <person name="Schleper C."/>
            <person name="Guy L."/>
            <person name="Ettema T.J."/>
        </authorList>
    </citation>
    <scope>NUCLEOTIDE SEQUENCE</scope>
</reference>
<protein>
    <submittedName>
        <fullName evidence="1">Uncharacterized protein</fullName>
    </submittedName>
</protein>
<evidence type="ECO:0000313" key="1">
    <source>
        <dbReference type="EMBL" id="KKN58707.1"/>
    </source>
</evidence>
<proteinExistence type="predicted"/>
<gene>
    <name evidence="1" type="ORF">LCGC14_0549430</name>
</gene>
<accession>A0A0F9S8U2</accession>